<evidence type="ECO:0000259" key="7">
    <source>
        <dbReference type="PROSITE" id="PS50048"/>
    </source>
</evidence>
<dbReference type="VEuPathDB" id="FungiDB:CC77DRAFT_746368"/>
<gene>
    <name evidence="8" type="ORF">CC77DRAFT_746368</name>
</gene>
<dbReference type="GO" id="GO:0006351">
    <property type="term" value="P:DNA-templated transcription"/>
    <property type="evidence" value="ECO:0007669"/>
    <property type="project" value="InterPro"/>
</dbReference>
<keyword evidence="3" id="KW-0805">Transcription regulation</keyword>
<dbReference type="CDD" id="cd00067">
    <property type="entry name" value="GAL4"/>
    <property type="match status" value="1"/>
</dbReference>
<proteinExistence type="predicted"/>
<keyword evidence="2" id="KW-0479">Metal-binding</keyword>
<keyword evidence="5" id="KW-0539">Nucleus</keyword>
<dbReference type="GO" id="GO:0000981">
    <property type="term" value="F:DNA-binding transcription factor activity, RNA polymerase II-specific"/>
    <property type="evidence" value="ECO:0007669"/>
    <property type="project" value="InterPro"/>
</dbReference>
<dbReference type="Gene3D" id="4.10.240.10">
    <property type="entry name" value="Zn(2)-C6 fungal-type DNA-binding domain"/>
    <property type="match status" value="1"/>
</dbReference>
<evidence type="ECO:0000256" key="3">
    <source>
        <dbReference type="ARBA" id="ARBA00023015"/>
    </source>
</evidence>
<feature type="region of interest" description="Disordered" evidence="6">
    <location>
        <begin position="53"/>
        <end position="88"/>
    </location>
</feature>
<dbReference type="PANTHER" id="PTHR47338">
    <property type="entry name" value="ZN(II)2CYS6 TRANSCRIPTION FACTOR (EUROFUNG)-RELATED"/>
    <property type="match status" value="1"/>
</dbReference>
<dbReference type="PANTHER" id="PTHR47338:SF4">
    <property type="entry name" value="ZN(II)2CYS6 TRANSCRIPTION FACTOR (EUROFUNG)"/>
    <property type="match status" value="1"/>
</dbReference>
<dbReference type="KEGG" id="aalt:CC77DRAFT_746368"/>
<dbReference type="OMA" id="LACKHET"/>
<protein>
    <recommendedName>
        <fullName evidence="7">Zn(2)-C6 fungal-type domain-containing protein</fullName>
    </recommendedName>
</protein>
<dbReference type="STRING" id="5599.A0A177DSM8"/>
<dbReference type="PROSITE" id="PS00463">
    <property type="entry name" value="ZN2_CY6_FUNGAL_1"/>
    <property type="match status" value="1"/>
</dbReference>
<dbReference type="AlphaFoldDB" id="A0A177DSM8"/>
<dbReference type="Pfam" id="PF04082">
    <property type="entry name" value="Fungal_trans"/>
    <property type="match status" value="1"/>
</dbReference>
<feature type="domain" description="Zn(2)-C6 fungal-type" evidence="7">
    <location>
        <begin position="17"/>
        <end position="47"/>
    </location>
</feature>
<dbReference type="Proteomes" id="UP000077248">
    <property type="component" value="Unassembled WGS sequence"/>
</dbReference>
<dbReference type="EMBL" id="KV441474">
    <property type="protein sequence ID" value="OAG22765.1"/>
    <property type="molecule type" value="Genomic_DNA"/>
</dbReference>
<evidence type="ECO:0000256" key="4">
    <source>
        <dbReference type="ARBA" id="ARBA00023163"/>
    </source>
</evidence>
<name>A0A177DSM8_ALTAL</name>
<dbReference type="GO" id="GO:0003677">
    <property type="term" value="F:DNA binding"/>
    <property type="evidence" value="ECO:0007669"/>
    <property type="project" value="InterPro"/>
</dbReference>
<dbReference type="SMART" id="SM00906">
    <property type="entry name" value="Fungal_trans"/>
    <property type="match status" value="1"/>
</dbReference>
<dbReference type="RefSeq" id="XP_018388186.1">
    <property type="nucleotide sequence ID" value="XM_018533051.1"/>
</dbReference>
<evidence type="ECO:0000256" key="2">
    <source>
        <dbReference type="ARBA" id="ARBA00022723"/>
    </source>
</evidence>
<dbReference type="PROSITE" id="PS50048">
    <property type="entry name" value="ZN2_CY6_FUNGAL_2"/>
    <property type="match status" value="1"/>
</dbReference>
<dbReference type="SMART" id="SM00066">
    <property type="entry name" value="GAL4"/>
    <property type="match status" value="1"/>
</dbReference>
<dbReference type="InterPro" id="IPR036864">
    <property type="entry name" value="Zn2-C6_fun-type_DNA-bd_sf"/>
</dbReference>
<accession>A0A177DSM8</accession>
<evidence type="ECO:0000256" key="5">
    <source>
        <dbReference type="ARBA" id="ARBA00023242"/>
    </source>
</evidence>
<evidence type="ECO:0000313" key="9">
    <source>
        <dbReference type="Proteomes" id="UP000077248"/>
    </source>
</evidence>
<organism evidence="8 9">
    <name type="scientific">Alternaria alternata</name>
    <name type="common">Alternaria rot fungus</name>
    <name type="synonym">Torula alternata</name>
    <dbReference type="NCBI Taxonomy" id="5599"/>
    <lineage>
        <taxon>Eukaryota</taxon>
        <taxon>Fungi</taxon>
        <taxon>Dikarya</taxon>
        <taxon>Ascomycota</taxon>
        <taxon>Pezizomycotina</taxon>
        <taxon>Dothideomycetes</taxon>
        <taxon>Pleosporomycetidae</taxon>
        <taxon>Pleosporales</taxon>
        <taxon>Pleosporineae</taxon>
        <taxon>Pleosporaceae</taxon>
        <taxon>Alternaria</taxon>
        <taxon>Alternaria sect. Alternaria</taxon>
        <taxon>Alternaria alternata complex</taxon>
    </lineage>
</organism>
<dbReference type="InterPro" id="IPR050815">
    <property type="entry name" value="TF_fung"/>
</dbReference>
<reference evidence="8 9" key="1">
    <citation type="submission" date="2016-05" db="EMBL/GenBank/DDBJ databases">
        <title>Comparative analysis of secretome profiles of manganese(II)-oxidizing ascomycete fungi.</title>
        <authorList>
            <consortium name="DOE Joint Genome Institute"/>
            <person name="Zeiner C.A."/>
            <person name="Purvine S.O."/>
            <person name="Zink E.M."/>
            <person name="Wu S."/>
            <person name="Pasa-Tolic L."/>
            <person name="Chaput D.L."/>
            <person name="Haridas S."/>
            <person name="Grigoriev I.V."/>
            <person name="Santelli C.M."/>
            <person name="Hansel C.M."/>
        </authorList>
    </citation>
    <scope>NUCLEOTIDE SEQUENCE [LARGE SCALE GENOMIC DNA]</scope>
    <source>
        <strain evidence="8 9">SRC1lrK2f</strain>
    </source>
</reference>
<keyword evidence="9" id="KW-1185">Reference proteome</keyword>
<evidence type="ECO:0000313" key="8">
    <source>
        <dbReference type="EMBL" id="OAG22765.1"/>
    </source>
</evidence>
<keyword evidence="4" id="KW-0804">Transcription</keyword>
<dbReference type="CDD" id="cd12148">
    <property type="entry name" value="fungal_TF_MHR"/>
    <property type="match status" value="1"/>
</dbReference>
<dbReference type="SUPFAM" id="SSF57701">
    <property type="entry name" value="Zn2/Cys6 DNA-binding domain"/>
    <property type="match status" value="1"/>
</dbReference>
<dbReference type="InterPro" id="IPR001138">
    <property type="entry name" value="Zn2Cys6_DnaBD"/>
</dbReference>
<evidence type="ECO:0000256" key="6">
    <source>
        <dbReference type="SAM" id="MobiDB-lite"/>
    </source>
</evidence>
<sequence>MDDQGAEPRNSRRSRQACLNCRRKKVKCDGEQPSCSFCARLLQKCVYRSRRWTTTQDSRPTSNHPQDMNPNNKGLTSLDMSGDPQSDFSSMLESIDAATTSTFTGRQQLPTSNINDASINAHSLEPQMPPSHILSSTIELFFHHWHGQPYCFFHKQTFQQQLRSGRLPNYLVRAVLGIAIRFSDDPFFADKDRTAAAHASAAWKETFRRIFDSDEVLDHYVVQAATLLALYDFTECKHRTAWIKIGVAVNVAQAMHMMTEPPTELPFSAQEERRRTLWSIYLLDKLATCGRHRPSLFQDQSIRIQLPCSDENFRTSTPQQVVSLEEFLRFVDFRVDHMETLAPTVVVASLLSQVANYTFQRDITGDRKAPWDHISEYQTICSQLAQFETLFDCYGDIQATILNAPLRQSEPNVPITESTILTYVLYHLCYCLLQHPFLIRRRLERTQFKIPAGFLSRTIVSCFTHAQELTRTLENAARAQYKVSATFLSYASTVAGSIHCLFQHSLDCLTRIQSVEALQSSIMHISGKTRFWKTSGRMIAKLTQFAVDSIRCSDLIDPSLQSVPLEVADIDQLYALCDYGTLSTTKALSSTDTAATNIESEDLIIEREPSPKLDLDGYSGHIDGILPQIFGPTNTGTMIDNFSFALRDHGENEQNISGTNYAWRL</sequence>
<comment type="subcellular location">
    <subcellularLocation>
        <location evidence="1">Nucleus</location>
    </subcellularLocation>
</comment>
<dbReference type="GO" id="GO:0008270">
    <property type="term" value="F:zinc ion binding"/>
    <property type="evidence" value="ECO:0007669"/>
    <property type="project" value="InterPro"/>
</dbReference>
<dbReference type="Pfam" id="PF00172">
    <property type="entry name" value="Zn_clus"/>
    <property type="match status" value="1"/>
</dbReference>
<dbReference type="GeneID" id="29118645"/>
<dbReference type="GO" id="GO:0005634">
    <property type="term" value="C:nucleus"/>
    <property type="evidence" value="ECO:0007669"/>
    <property type="project" value="UniProtKB-SubCell"/>
</dbReference>
<evidence type="ECO:0000256" key="1">
    <source>
        <dbReference type="ARBA" id="ARBA00004123"/>
    </source>
</evidence>
<dbReference type="InterPro" id="IPR007219">
    <property type="entry name" value="XnlR_reg_dom"/>
</dbReference>